<sequence>MWFDQTDYHINDKRYEIKEFVRLLNETPSPGDILSGSPLKYEKRILKFLIGKEYVEELPEGLKLHEARKRLVCALLGGRPTIHVQKLDIDFYFVKVLRIPEGVKFKTTEVSVSGSIGDLRLFLPIIHPESFPLKVLRVWVTDPSMLDIPEVRSAQELEIHFNDDSNYNKLHNLPNRTIRVVDYDMPQEAIIGLIDNWVDFGKDVGSTFTTECGPLNHLVSDVLKEAEEMFGGRKVELVEKDERCYTSIIAIPMPFSSSELIVYGYRIDYYHIKMAVIPQGLTIPIENSSIEVVLEESVEEPLVDESYETEDFENPNRGCLQSLFSCFGL</sequence>
<dbReference type="EMBL" id="PDUG01000002">
    <property type="protein sequence ID" value="PIC48860.1"/>
    <property type="molecule type" value="Genomic_DNA"/>
</dbReference>
<name>A0A2G5VAT3_9PELO</name>
<evidence type="ECO:0000313" key="2">
    <source>
        <dbReference type="Proteomes" id="UP000230233"/>
    </source>
</evidence>
<organism evidence="1 2">
    <name type="scientific">Caenorhabditis nigoni</name>
    <dbReference type="NCBI Taxonomy" id="1611254"/>
    <lineage>
        <taxon>Eukaryota</taxon>
        <taxon>Metazoa</taxon>
        <taxon>Ecdysozoa</taxon>
        <taxon>Nematoda</taxon>
        <taxon>Chromadorea</taxon>
        <taxon>Rhabditida</taxon>
        <taxon>Rhabditina</taxon>
        <taxon>Rhabditomorpha</taxon>
        <taxon>Rhabditoidea</taxon>
        <taxon>Rhabditidae</taxon>
        <taxon>Peloderinae</taxon>
        <taxon>Caenorhabditis</taxon>
    </lineage>
</organism>
<dbReference type="AlphaFoldDB" id="A0A2G5VAT3"/>
<evidence type="ECO:0008006" key="3">
    <source>
        <dbReference type="Google" id="ProtNLM"/>
    </source>
</evidence>
<dbReference type="InterPro" id="IPR021942">
    <property type="entry name" value="DUF3557"/>
</dbReference>
<accession>A0A2G5VAT3</accession>
<keyword evidence="2" id="KW-1185">Reference proteome</keyword>
<dbReference type="PANTHER" id="PTHR31379:SF1">
    <property type="entry name" value="F-BOX C PROTEIN-RELATED"/>
    <property type="match status" value="1"/>
</dbReference>
<reference evidence="2" key="1">
    <citation type="submission" date="2017-10" db="EMBL/GenBank/DDBJ databases">
        <title>Rapid genome shrinkage in a self-fertile nematode reveals novel sperm competition proteins.</title>
        <authorList>
            <person name="Yin D."/>
            <person name="Schwarz E.M."/>
            <person name="Thomas C.G."/>
            <person name="Felde R.L."/>
            <person name="Korf I.F."/>
            <person name="Cutter A.D."/>
            <person name="Schartner C.M."/>
            <person name="Ralston E.J."/>
            <person name="Meyer B.J."/>
            <person name="Haag E.S."/>
        </authorList>
    </citation>
    <scope>NUCLEOTIDE SEQUENCE [LARGE SCALE GENOMIC DNA]</scope>
    <source>
        <strain evidence="2">JU1422</strain>
    </source>
</reference>
<dbReference type="Proteomes" id="UP000230233">
    <property type="component" value="Chromosome II"/>
</dbReference>
<proteinExistence type="predicted"/>
<dbReference type="PANTHER" id="PTHR31379">
    <property type="entry name" value="F-BOX C PROTEIN-RELATED-RELATED"/>
    <property type="match status" value="1"/>
</dbReference>
<protein>
    <recommendedName>
        <fullName evidence="3">DUF38 domain-containing protein</fullName>
    </recommendedName>
</protein>
<evidence type="ECO:0000313" key="1">
    <source>
        <dbReference type="EMBL" id="PIC48860.1"/>
    </source>
</evidence>
<dbReference type="OrthoDB" id="5910677at2759"/>
<dbReference type="Pfam" id="PF12078">
    <property type="entry name" value="DUF3557"/>
    <property type="match status" value="1"/>
</dbReference>
<comment type="caution">
    <text evidence="1">The sequence shown here is derived from an EMBL/GenBank/DDBJ whole genome shotgun (WGS) entry which is preliminary data.</text>
</comment>
<gene>
    <name evidence="1" type="primary">Cnig_chr_II.g7686</name>
    <name evidence="1" type="ORF">B9Z55_007686</name>
</gene>